<dbReference type="InterPro" id="IPR029600">
    <property type="entry name" value="IFT81"/>
</dbReference>
<protein>
    <submittedName>
        <fullName evidence="1">Uncharacterized protein</fullName>
    </submittedName>
</protein>
<evidence type="ECO:0000313" key="2">
    <source>
        <dbReference type="Proteomes" id="UP000076420"/>
    </source>
</evidence>
<dbReference type="GO" id="GO:0060271">
    <property type="term" value="P:cilium assembly"/>
    <property type="evidence" value="ECO:0007669"/>
    <property type="project" value="InterPro"/>
</dbReference>
<dbReference type="STRING" id="6526.A0A2C9KUC5"/>
<dbReference type="VEuPathDB" id="VectorBase:BGLAX_030260"/>
<dbReference type="GO" id="GO:0015631">
    <property type="term" value="F:tubulin binding"/>
    <property type="evidence" value="ECO:0007669"/>
    <property type="project" value="InterPro"/>
</dbReference>
<gene>
    <name evidence="1" type="primary">106067921</name>
</gene>
<dbReference type="AlphaFoldDB" id="A0A2C9KUC5"/>
<evidence type="ECO:0000313" key="1">
    <source>
        <dbReference type="EnsemblMetazoa" id="BGLB023645-PA"/>
    </source>
</evidence>
<dbReference type="EnsemblMetazoa" id="BGLB023645-RA">
    <property type="protein sequence ID" value="BGLB023645-PA"/>
    <property type="gene ID" value="BGLB023645"/>
</dbReference>
<reference evidence="1" key="1">
    <citation type="submission" date="2020-05" db="UniProtKB">
        <authorList>
            <consortium name="EnsemblMetazoa"/>
        </authorList>
    </citation>
    <scope>IDENTIFICATION</scope>
    <source>
        <strain evidence="1">BB02</strain>
    </source>
</reference>
<dbReference type="PANTHER" id="PTHR15614:SF2">
    <property type="entry name" value="INTRAFLAGELLAR TRANSPORT PROTEIN 81 HOMOLOG"/>
    <property type="match status" value="1"/>
</dbReference>
<dbReference type="GO" id="GO:0042073">
    <property type="term" value="P:intraciliary transport"/>
    <property type="evidence" value="ECO:0007669"/>
    <property type="project" value="InterPro"/>
</dbReference>
<organism evidence="1 2">
    <name type="scientific">Biomphalaria glabrata</name>
    <name type="common">Bloodfluke planorb</name>
    <name type="synonym">Freshwater snail</name>
    <dbReference type="NCBI Taxonomy" id="6526"/>
    <lineage>
        <taxon>Eukaryota</taxon>
        <taxon>Metazoa</taxon>
        <taxon>Spiralia</taxon>
        <taxon>Lophotrochozoa</taxon>
        <taxon>Mollusca</taxon>
        <taxon>Gastropoda</taxon>
        <taxon>Heterobranchia</taxon>
        <taxon>Euthyneura</taxon>
        <taxon>Panpulmonata</taxon>
        <taxon>Hygrophila</taxon>
        <taxon>Lymnaeoidea</taxon>
        <taxon>Planorbidae</taxon>
        <taxon>Biomphalaria</taxon>
    </lineage>
</organism>
<accession>A0A2C9KUC5</accession>
<sequence>MKAYVSSDAQEKKKTFREIYSKKIQEQENLSRGLREKQKMVKDNHEPNMKQMKLWKDLERLLICKKQCLEQVGTA</sequence>
<dbReference type="VEuPathDB" id="VectorBase:BGLB023645"/>
<dbReference type="GO" id="GO:0030992">
    <property type="term" value="C:intraciliary transport particle B"/>
    <property type="evidence" value="ECO:0007669"/>
    <property type="project" value="InterPro"/>
</dbReference>
<dbReference type="GO" id="GO:0036064">
    <property type="term" value="C:ciliary basal body"/>
    <property type="evidence" value="ECO:0007669"/>
    <property type="project" value="TreeGrafter"/>
</dbReference>
<dbReference type="PANTHER" id="PTHR15614">
    <property type="entry name" value="INTRAFLAGELLAR TRANSPORT PROTEIN 81 HOMOLOG"/>
    <property type="match status" value="1"/>
</dbReference>
<proteinExistence type="predicted"/>
<name>A0A2C9KUC5_BIOGL</name>
<dbReference type="Proteomes" id="UP000076420">
    <property type="component" value="Unassembled WGS sequence"/>
</dbReference>
<dbReference type="KEGG" id="bgt:106067921"/>